<dbReference type="PANTHER" id="PTHR30221:SF8">
    <property type="entry name" value="SMALL-CONDUCTANCE MECHANOSENSITIVE CHANNEL"/>
    <property type="match status" value="1"/>
</dbReference>
<proteinExistence type="predicted"/>
<evidence type="ECO:0000313" key="7">
    <source>
        <dbReference type="EMBL" id="QDU70417.1"/>
    </source>
</evidence>
<feature type="transmembrane region" description="Helical" evidence="5">
    <location>
        <begin position="88"/>
        <end position="118"/>
    </location>
</feature>
<evidence type="ECO:0000256" key="5">
    <source>
        <dbReference type="SAM" id="Phobius"/>
    </source>
</evidence>
<keyword evidence="4 5" id="KW-0472">Membrane</keyword>
<dbReference type="GO" id="GO:0008381">
    <property type="term" value="F:mechanosensitive monoatomic ion channel activity"/>
    <property type="evidence" value="ECO:0007669"/>
    <property type="project" value="InterPro"/>
</dbReference>
<dbReference type="Pfam" id="PF00924">
    <property type="entry name" value="MS_channel_2nd"/>
    <property type="match status" value="1"/>
</dbReference>
<dbReference type="InterPro" id="IPR006685">
    <property type="entry name" value="MscS_channel_2nd"/>
</dbReference>
<reference evidence="7 8" key="1">
    <citation type="submission" date="2019-02" db="EMBL/GenBank/DDBJ databases">
        <title>Deep-cultivation of Planctomycetes and their phenomic and genomic characterization uncovers novel biology.</title>
        <authorList>
            <person name="Wiegand S."/>
            <person name="Jogler M."/>
            <person name="Boedeker C."/>
            <person name="Pinto D."/>
            <person name="Vollmers J."/>
            <person name="Rivas-Marin E."/>
            <person name="Kohn T."/>
            <person name="Peeters S.H."/>
            <person name="Heuer A."/>
            <person name="Rast P."/>
            <person name="Oberbeckmann S."/>
            <person name="Bunk B."/>
            <person name="Jeske O."/>
            <person name="Meyerdierks A."/>
            <person name="Storesund J.E."/>
            <person name="Kallscheuer N."/>
            <person name="Luecker S."/>
            <person name="Lage O.M."/>
            <person name="Pohl T."/>
            <person name="Merkel B.J."/>
            <person name="Hornburger P."/>
            <person name="Mueller R.-W."/>
            <person name="Bruemmer F."/>
            <person name="Labrenz M."/>
            <person name="Spormann A.M."/>
            <person name="Op den Camp H."/>
            <person name="Overmann J."/>
            <person name="Amann R."/>
            <person name="Jetten M.S.M."/>
            <person name="Mascher T."/>
            <person name="Medema M.H."/>
            <person name="Devos D.P."/>
            <person name="Kaster A.-K."/>
            <person name="Ovreas L."/>
            <person name="Rohde M."/>
            <person name="Galperin M.Y."/>
            <person name="Jogler C."/>
        </authorList>
    </citation>
    <scope>NUCLEOTIDE SEQUENCE [LARGE SCALE GENOMIC DNA]</scope>
    <source>
        <strain evidence="7 8">Pan265</strain>
    </source>
</reference>
<dbReference type="InterPro" id="IPR023408">
    <property type="entry name" value="MscS_beta-dom_sf"/>
</dbReference>
<gene>
    <name evidence="7" type="ORF">Pan265_02440</name>
</gene>
<keyword evidence="2 5" id="KW-0812">Transmembrane</keyword>
<evidence type="ECO:0000256" key="2">
    <source>
        <dbReference type="ARBA" id="ARBA00022692"/>
    </source>
</evidence>
<dbReference type="OrthoDB" id="9809206at2"/>
<evidence type="ECO:0000256" key="3">
    <source>
        <dbReference type="ARBA" id="ARBA00022989"/>
    </source>
</evidence>
<name>A0A518BTY4_9BACT</name>
<dbReference type="KEGG" id="mcad:Pan265_02440"/>
<dbReference type="Proteomes" id="UP000320386">
    <property type="component" value="Chromosome"/>
</dbReference>
<evidence type="ECO:0000256" key="1">
    <source>
        <dbReference type="ARBA" id="ARBA00004370"/>
    </source>
</evidence>
<dbReference type="GO" id="GO:0016020">
    <property type="term" value="C:membrane"/>
    <property type="evidence" value="ECO:0007669"/>
    <property type="project" value="UniProtKB-SubCell"/>
</dbReference>
<organism evidence="7 8">
    <name type="scientific">Mucisphaera calidilacus</name>
    <dbReference type="NCBI Taxonomy" id="2527982"/>
    <lineage>
        <taxon>Bacteria</taxon>
        <taxon>Pseudomonadati</taxon>
        <taxon>Planctomycetota</taxon>
        <taxon>Phycisphaerae</taxon>
        <taxon>Phycisphaerales</taxon>
        <taxon>Phycisphaeraceae</taxon>
        <taxon>Mucisphaera</taxon>
    </lineage>
</organism>
<feature type="transmembrane region" description="Helical" evidence="5">
    <location>
        <begin position="58"/>
        <end position="76"/>
    </location>
</feature>
<sequence length="194" mass="21491">MNNTTLAQTAPDLLTLYGPSLLRVLVVLVILLVAKTMARRSLTALVRRDRISPGIARIINRILFWISSVILLFYALKTAGILDDAWATLTAILALVAIGFFAVWSILSNLLCCFILLITRPFMIGDTIAFMGEATRGKVIDFTLLYTVLQHEDQGVIRIPNNLFFQKAIHVTQGTQQVPLVDQIDRPDSPADPS</sequence>
<feature type="domain" description="Mechanosensitive ion channel MscS" evidence="6">
    <location>
        <begin position="106"/>
        <end position="170"/>
    </location>
</feature>
<dbReference type="EMBL" id="CP036280">
    <property type="protein sequence ID" value="QDU70417.1"/>
    <property type="molecule type" value="Genomic_DNA"/>
</dbReference>
<keyword evidence="8" id="KW-1185">Reference proteome</keyword>
<comment type="subcellular location">
    <subcellularLocation>
        <location evidence="1">Membrane</location>
    </subcellularLocation>
</comment>
<evidence type="ECO:0000256" key="4">
    <source>
        <dbReference type="ARBA" id="ARBA00023136"/>
    </source>
</evidence>
<evidence type="ECO:0000313" key="8">
    <source>
        <dbReference type="Proteomes" id="UP000320386"/>
    </source>
</evidence>
<feature type="transmembrane region" description="Helical" evidence="5">
    <location>
        <begin position="20"/>
        <end position="38"/>
    </location>
</feature>
<keyword evidence="3 5" id="KW-1133">Transmembrane helix</keyword>
<dbReference type="SUPFAM" id="SSF50182">
    <property type="entry name" value="Sm-like ribonucleoproteins"/>
    <property type="match status" value="1"/>
</dbReference>
<dbReference type="PANTHER" id="PTHR30221">
    <property type="entry name" value="SMALL-CONDUCTANCE MECHANOSENSITIVE CHANNEL"/>
    <property type="match status" value="1"/>
</dbReference>
<dbReference type="RefSeq" id="WP_145444502.1">
    <property type="nucleotide sequence ID" value="NZ_CP036280.1"/>
</dbReference>
<dbReference type="InterPro" id="IPR045275">
    <property type="entry name" value="MscS_archaea/bacteria_type"/>
</dbReference>
<dbReference type="AlphaFoldDB" id="A0A518BTY4"/>
<dbReference type="Gene3D" id="1.10.287.1260">
    <property type="match status" value="1"/>
</dbReference>
<dbReference type="InterPro" id="IPR010920">
    <property type="entry name" value="LSM_dom_sf"/>
</dbReference>
<accession>A0A518BTY4</accession>
<dbReference type="Gene3D" id="2.30.30.60">
    <property type="match status" value="1"/>
</dbReference>
<evidence type="ECO:0000259" key="6">
    <source>
        <dbReference type="Pfam" id="PF00924"/>
    </source>
</evidence>
<protein>
    <submittedName>
        <fullName evidence="7">Mechanosensitive ion channel</fullName>
    </submittedName>
</protein>